<accession>A0A402BLK9</accession>
<reference evidence="2" key="1">
    <citation type="submission" date="2018-12" db="EMBL/GenBank/DDBJ databases">
        <title>Tengunoibacter tsumagoiensis gen. nov., sp. nov., Dictyobacter kobayashii sp. nov., D. alpinus sp. nov., and D. joshuensis sp. nov. and description of Dictyobacteraceae fam. nov. within the order Ktedonobacterales isolated from Tengu-no-mugimeshi.</title>
        <authorList>
            <person name="Wang C.M."/>
            <person name="Zheng Y."/>
            <person name="Sakai Y."/>
            <person name="Toyoda A."/>
            <person name="Minakuchi Y."/>
            <person name="Abe K."/>
            <person name="Yokota A."/>
            <person name="Yabe S."/>
        </authorList>
    </citation>
    <scope>NUCLEOTIDE SEQUENCE [LARGE SCALE GENOMIC DNA]</scope>
    <source>
        <strain evidence="2">Uno16</strain>
    </source>
</reference>
<comment type="caution">
    <text evidence="1">The sequence shown here is derived from an EMBL/GenBank/DDBJ whole genome shotgun (WGS) entry which is preliminary data.</text>
</comment>
<dbReference type="RefSeq" id="WP_126632211.1">
    <property type="nucleotide sequence ID" value="NZ_BIFT01000004.1"/>
</dbReference>
<name>A0A402BLK9_9CHLR</name>
<protein>
    <submittedName>
        <fullName evidence="1">Uncharacterized protein</fullName>
    </submittedName>
</protein>
<evidence type="ECO:0000313" key="2">
    <source>
        <dbReference type="Proteomes" id="UP000287171"/>
    </source>
</evidence>
<organism evidence="1 2">
    <name type="scientific">Dictyobacter alpinus</name>
    <dbReference type="NCBI Taxonomy" id="2014873"/>
    <lineage>
        <taxon>Bacteria</taxon>
        <taxon>Bacillati</taxon>
        <taxon>Chloroflexota</taxon>
        <taxon>Ktedonobacteria</taxon>
        <taxon>Ktedonobacterales</taxon>
        <taxon>Dictyobacteraceae</taxon>
        <taxon>Dictyobacter</taxon>
    </lineage>
</organism>
<keyword evidence="2" id="KW-1185">Reference proteome</keyword>
<dbReference type="EMBL" id="BIFT01000004">
    <property type="protein sequence ID" value="GCE32222.1"/>
    <property type="molecule type" value="Genomic_DNA"/>
</dbReference>
<gene>
    <name evidence="1" type="ORF">KDA_77060</name>
</gene>
<sequence length="107" mass="11883">MTQQNTPTIERPLLHVAPNSIEEARIIHRIAANYDISVPLLSTDNVSSYGPQLALGHNGGCQPPRTITGFAFEDDREDSDDRLTPTQNIRLRILLALRRIQGGHSND</sequence>
<dbReference type="Proteomes" id="UP000287171">
    <property type="component" value="Unassembled WGS sequence"/>
</dbReference>
<evidence type="ECO:0000313" key="1">
    <source>
        <dbReference type="EMBL" id="GCE32222.1"/>
    </source>
</evidence>
<dbReference type="AlphaFoldDB" id="A0A402BLK9"/>
<proteinExistence type="predicted"/>